<gene>
    <name evidence="1" type="ORF">DY000_02003169</name>
</gene>
<name>A0ABQ7CJ02_BRACR</name>
<keyword evidence="2" id="KW-1185">Reference proteome</keyword>
<proteinExistence type="predicted"/>
<evidence type="ECO:0000313" key="1">
    <source>
        <dbReference type="EMBL" id="KAF3551158.1"/>
    </source>
</evidence>
<dbReference type="Proteomes" id="UP000266723">
    <property type="component" value="Unassembled WGS sequence"/>
</dbReference>
<dbReference type="EMBL" id="QGKV02000832">
    <property type="protein sequence ID" value="KAF3551158.1"/>
    <property type="molecule type" value="Genomic_DNA"/>
</dbReference>
<reference evidence="1 2" key="1">
    <citation type="journal article" date="2020" name="BMC Genomics">
        <title>Intraspecific diversification of the crop wild relative Brassica cretica Lam. using demographic model selection.</title>
        <authorList>
            <person name="Kioukis A."/>
            <person name="Michalopoulou V.A."/>
            <person name="Briers L."/>
            <person name="Pirintsos S."/>
            <person name="Studholme D.J."/>
            <person name="Pavlidis P."/>
            <person name="Sarris P.F."/>
        </authorList>
    </citation>
    <scope>NUCLEOTIDE SEQUENCE [LARGE SCALE GENOMIC DNA]</scope>
    <source>
        <strain evidence="2">cv. PFS-1207/04</strain>
    </source>
</reference>
<accession>A0ABQ7CJ02</accession>
<evidence type="ECO:0000313" key="2">
    <source>
        <dbReference type="Proteomes" id="UP000266723"/>
    </source>
</evidence>
<sequence length="58" mass="6757">MAGRYGSQQIHGETIRCHPSLQEKARKLLETQSLVWQKMDKLFQSTRCIVTFLSNSQF</sequence>
<protein>
    <submittedName>
        <fullName evidence="1">Uncharacterized protein</fullName>
    </submittedName>
</protein>
<comment type="caution">
    <text evidence="1">The sequence shown here is derived from an EMBL/GenBank/DDBJ whole genome shotgun (WGS) entry which is preliminary data.</text>
</comment>
<organism evidence="1 2">
    <name type="scientific">Brassica cretica</name>
    <name type="common">Mustard</name>
    <dbReference type="NCBI Taxonomy" id="69181"/>
    <lineage>
        <taxon>Eukaryota</taxon>
        <taxon>Viridiplantae</taxon>
        <taxon>Streptophyta</taxon>
        <taxon>Embryophyta</taxon>
        <taxon>Tracheophyta</taxon>
        <taxon>Spermatophyta</taxon>
        <taxon>Magnoliopsida</taxon>
        <taxon>eudicotyledons</taxon>
        <taxon>Gunneridae</taxon>
        <taxon>Pentapetalae</taxon>
        <taxon>rosids</taxon>
        <taxon>malvids</taxon>
        <taxon>Brassicales</taxon>
        <taxon>Brassicaceae</taxon>
        <taxon>Brassiceae</taxon>
        <taxon>Brassica</taxon>
    </lineage>
</organism>